<reference evidence="2 3" key="1">
    <citation type="submission" date="2018-11" db="EMBL/GenBank/DDBJ databases">
        <title>Genomic analyses of the natural microbiome of Caenorhabditis elegans.</title>
        <authorList>
            <person name="Samuel B."/>
        </authorList>
    </citation>
    <scope>NUCLEOTIDE SEQUENCE [LARGE SCALE GENOMIC DNA]</scope>
    <source>
        <strain evidence="2 3">BIGb0473</strain>
    </source>
</reference>
<keyword evidence="1" id="KW-0472">Membrane</keyword>
<dbReference type="Pfam" id="PF11158">
    <property type="entry name" value="DUF2938"/>
    <property type="match status" value="1"/>
</dbReference>
<dbReference type="RefSeq" id="WP_043860057.1">
    <property type="nucleotide sequence ID" value="NZ_RJUR01000014.1"/>
</dbReference>
<keyword evidence="1" id="KW-1133">Transmembrane helix</keyword>
<evidence type="ECO:0000313" key="3">
    <source>
        <dbReference type="Proteomes" id="UP000269115"/>
    </source>
</evidence>
<name>A0A9X8EI35_PSEPU</name>
<gene>
    <name evidence="2" type="ORF">EDF85_3136</name>
</gene>
<evidence type="ECO:0000313" key="2">
    <source>
        <dbReference type="EMBL" id="ROQ48834.1"/>
    </source>
</evidence>
<feature type="transmembrane region" description="Helical" evidence="1">
    <location>
        <begin position="75"/>
        <end position="95"/>
    </location>
</feature>
<organism evidence="2 3">
    <name type="scientific">Pseudomonas putida</name>
    <name type="common">Arthrobacter siderocapsulatus</name>
    <dbReference type="NCBI Taxonomy" id="303"/>
    <lineage>
        <taxon>Bacteria</taxon>
        <taxon>Pseudomonadati</taxon>
        <taxon>Pseudomonadota</taxon>
        <taxon>Gammaproteobacteria</taxon>
        <taxon>Pseudomonadales</taxon>
        <taxon>Pseudomonadaceae</taxon>
        <taxon>Pseudomonas</taxon>
    </lineage>
</organism>
<dbReference type="Proteomes" id="UP000269115">
    <property type="component" value="Unassembled WGS sequence"/>
</dbReference>
<comment type="caution">
    <text evidence="2">The sequence shown here is derived from an EMBL/GenBank/DDBJ whole genome shotgun (WGS) entry which is preliminary data.</text>
</comment>
<proteinExistence type="predicted"/>
<feature type="transmembrane region" description="Helical" evidence="1">
    <location>
        <begin position="144"/>
        <end position="167"/>
    </location>
</feature>
<sequence>MSPLLHFIASASLIGLLGTALADLWAETQKRVLKVPTPSWPMVGRWVAHLRHGQFTHDSIAKAPPVPGEALLGWATHYVIGVLYAGLLLAIFGIGWAHSPTLLPALAIGIGTLVAPFFILQPGMGAGVLARRTPNPKVARLRSLAAHTAFGVSLFVAALLLNGLGLMPQG</sequence>
<feature type="transmembrane region" description="Helical" evidence="1">
    <location>
        <begin position="102"/>
        <end position="124"/>
    </location>
</feature>
<dbReference type="InterPro" id="IPR021329">
    <property type="entry name" value="DUF2938"/>
</dbReference>
<protein>
    <submittedName>
        <fullName evidence="2">DUF2938 family protein</fullName>
    </submittedName>
</protein>
<dbReference type="AlphaFoldDB" id="A0A9X8EI35"/>
<dbReference type="EMBL" id="RJUR01000014">
    <property type="protein sequence ID" value="ROQ48834.1"/>
    <property type="molecule type" value="Genomic_DNA"/>
</dbReference>
<dbReference type="OrthoDB" id="9812539at2"/>
<accession>A0A9X8EI35</accession>
<evidence type="ECO:0000256" key="1">
    <source>
        <dbReference type="SAM" id="Phobius"/>
    </source>
</evidence>
<keyword evidence="1" id="KW-0812">Transmembrane</keyword>